<comment type="caution">
    <text evidence="2">The sequence shown here is derived from an EMBL/GenBank/DDBJ whole genome shotgun (WGS) entry which is preliminary data.</text>
</comment>
<dbReference type="Gene3D" id="3.40.50.2000">
    <property type="entry name" value="Glycogen Phosphorylase B"/>
    <property type="match status" value="2"/>
</dbReference>
<evidence type="ECO:0000313" key="3">
    <source>
        <dbReference type="Proteomes" id="UP000192277"/>
    </source>
</evidence>
<name>A0ABX3P2X1_9BACT</name>
<accession>A0ABX3P2X1</accession>
<keyword evidence="3" id="KW-1185">Reference proteome</keyword>
<dbReference type="CDD" id="cd03801">
    <property type="entry name" value="GT4_PimA-like"/>
    <property type="match status" value="1"/>
</dbReference>
<evidence type="ECO:0000256" key="1">
    <source>
        <dbReference type="ARBA" id="ARBA00022679"/>
    </source>
</evidence>
<sequence length="389" mass="44948">MTVVYYMQVSFLDVSIELINVLKKHVQLHVLIELTPHGKNLTILEIEKFPQGKTLVTPEEILTKRCYENLKPYFTGVASVHFVMHNHRTGFSYSTLQASFDTWKYIRQFKPDILHFETFGLRTVGLLFYLKAFKNVCITIHDPVPHTGEDSWKVTLPRTLWFSLPVKKKYLFYSQFARQQFEQHYKKEKHEKTVLQMSPYGYLKSMVKPEEEVQKKHILFFGRLSPYKGIDDLLNAMPAVFKEFPNEQLVIAGKAVHGFDIDEEIINKYRDNITVLDKHVPNEELAVLIQEAKFIICPYKDATQSGVLMTAFGLNTPVIATSVGSFPEFIREDMNGLLVPPSDPQKLAEGICFALRNDHYKQLAENIKSTTVEDMWSRNTEILLDAYAS</sequence>
<reference evidence="2 3" key="1">
    <citation type="submission" date="2016-04" db="EMBL/GenBank/DDBJ databases">
        <authorList>
            <person name="Chen L."/>
            <person name="Zhuang W."/>
            <person name="Wang G."/>
        </authorList>
    </citation>
    <scope>NUCLEOTIDE SEQUENCE [LARGE SCALE GENOMIC DNA]</scope>
    <source>
        <strain evidence="3">GR20</strain>
    </source>
</reference>
<protein>
    <submittedName>
        <fullName evidence="2">Glycosyl transferase family 1</fullName>
    </submittedName>
</protein>
<dbReference type="EMBL" id="LWBO01000002">
    <property type="protein sequence ID" value="OQP54007.1"/>
    <property type="molecule type" value="Genomic_DNA"/>
</dbReference>
<dbReference type="RefSeq" id="WP_014216400.1">
    <property type="nucleotide sequence ID" value="NZ_LWBO01000002.1"/>
</dbReference>
<dbReference type="SUPFAM" id="SSF53756">
    <property type="entry name" value="UDP-Glycosyltransferase/glycogen phosphorylase"/>
    <property type="match status" value="1"/>
</dbReference>
<proteinExistence type="predicted"/>
<dbReference type="Proteomes" id="UP000192277">
    <property type="component" value="Unassembled WGS sequence"/>
</dbReference>
<dbReference type="Pfam" id="PF13692">
    <property type="entry name" value="Glyco_trans_1_4"/>
    <property type="match status" value="1"/>
</dbReference>
<keyword evidence="1 2" id="KW-0808">Transferase</keyword>
<gene>
    <name evidence="2" type="ORF">A4D02_20185</name>
</gene>
<organism evidence="2 3">
    <name type="scientific">Niastella koreensis</name>
    <dbReference type="NCBI Taxonomy" id="354356"/>
    <lineage>
        <taxon>Bacteria</taxon>
        <taxon>Pseudomonadati</taxon>
        <taxon>Bacteroidota</taxon>
        <taxon>Chitinophagia</taxon>
        <taxon>Chitinophagales</taxon>
        <taxon>Chitinophagaceae</taxon>
        <taxon>Niastella</taxon>
    </lineage>
</organism>
<dbReference type="PANTHER" id="PTHR46401">
    <property type="entry name" value="GLYCOSYLTRANSFERASE WBBK-RELATED"/>
    <property type="match status" value="1"/>
</dbReference>
<evidence type="ECO:0000313" key="2">
    <source>
        <dbReference type="EMBL" id="OQP54007.1"/>
    </source>
</evidence>
<dbReference type="GO" id="GO:0016740">
    <property type="term" value="F:transferase activity"/>
    <property type="evidence" value="ECO:0007669"/>
    <property type="project" value="UniProtKB-KW"/>
</dbReference>
<dbReference type="PANTHER" id="PTHR46401:SF2">
    <property type="entry name" value="GLYCOSYLTRANSFERASE WBBK-RELATED"/>
    <property type="match status" value="1"/>
</dbReference>